<organism evidence="2">
    <name type="scientific">Desulfobacca acetoxidans</name>
    <dbReference type="NCBI Taxonomy" id="60893"/>
    <lineage>
        <taxon>Bacteria</taxon>
        <taxon>Pseudomonadati</taxon>
        <taxon>Thermodesulfobacteriota</taxon>
        <taxon>Desulfobaccia</taxon>
        <taxon>Desulfobaccales</taxon>
        <taxon>Desulfobaccaceae</taxon>
        <taxon>Desulfobacca</taxon>
    </lineage>
</organism>
<protein>
    <submittedName>
        <fullName evidence="2">MBL fold metallo-hydrolase</fullName>
    </submittedName>
</protein>
<proteinExistence type="predicted"/>
<dbReference type="PANTHER" id="PTHR46018">
    <property type="entry name" value="ZINC PHOSPHODIESTERASE ELAC PROTEIN 1"/>
    <property type="match status" value="1"/>
</dbReference>
<dbReference type="InterPro" id="IPR001279">
    <property type="entry name" value="Metallo-B-lactamas"/>
</dbReference>
<evidence type="ECO:0000313" key="2">
    <source>
        <dbReference type="EMBL" id="HGZ11932.1"/>
    </source>
</evidence>
<gene>
    <name evidence="2" type="ORF">ENW48_06900</name>
</gene>
<sequence>MELIVLGSGTGVPTLRRGSPAYAVKAAGRLIMLDLGSGACRGLLRYGLSFSQIDIIALTHLHPDHIGDLVGFLFATHYSLGYTREVPFSLLAAQGFRNFYEKLKAAFGPWVEPPEGMMDIWELKPNAPDEVIFEGLTIRSAPVNHIEGSLAYRLEADDKVLVYSGDTDESDSLVELARGADLFILESANPFKVPGHLTPAEAGRLAARAGVKNLLLTHFYPPCDEIDVVALAKREFRGEVIRAEDGLFLEVTKT</sequence>
<dbReference type="InterPro" id="IPR036866">
    <property type="entry name" value="RibonucZ/Hydroxyglut_hydro"/>
</dbReference>
<accession>A0A7C5AMT7</accession>
<dbReference type="SUPFAM" id="SSF56281">
    <property type="entry name" value="Metallo-hydrolase/oxidoreductase"/>
    <property type="match status" value="1"/>
</dbReference>
<evidence type="ECO:0000259" key="1">
    <source>
        <dbReference type="SMART" id="SM00849"/>
    </source>
</evidence>
<dbReference type="Gene3D" id="3.60.15.10">
    <property type="entry name" value="Ribonuclease Z/Hydroxyacylglutathione hydrolase-like"/>
    <property type="match status" value="1"/>
</dbReference>
<dbReference type="AlphaFoldDB" id="A0A7C5AMT7"/>
<name>A0A7C5AMT7_9BACT</name>
<dbReference type="EMBL" id="DTKJ01000047">
    <property type="protein sequence ID" value="HGZ11932.1"/>
    <property type="molecule type" value="Genomic_DNA"/>
</dbReference>
<dbReference type="GO" id="GO:0042781">
    <property type="term" value="F:3'-tRNA processing endoribonuclease activity"/>
    <property type="evidence" value="ECO:0007669"/>
    <property type="project" value="TreeGrafter"/>
</dbReference>
<comment type="caution">
    <text evidence="2">The sequence shown here is derived from an EMBL/GenBank/DDBJ whole genome shotgun (WGS) entry which is preliminary data.</text>
</comment>
<dbReference type="SMART" id="SM00849">
    <property type="entry name" value="Lactamase_B"/>
    <property type="match status" value="1"/>
</dbReference>
<dbReference type="Pfam" id="PF12706">
    <property type="entry name" value="Lactamase_B_2"/>
    <property type="match status" value="1"/>
</dbReference>
<reference evidence="2" key="1">
    <citation type="journal article" date="2020" name="mSystems">
        <title>Genome- and Community-Level Interaction Insights into Carbon Utilization and Element Cycling Functions of Hydrothermarchaeota in Hydrothermal Sediment.</title>
        <authorList>
            <person name="Zhou Z."/>
            <person name="Liu Y."/>
            <person name="Xu W."/>
            <person name="Pan J."/>
            <person name="Luo Z.H."/>
            <person name="Li M."/>
        </authorList>
    </citation>
    <scope>NUCLEOTIDE SEQUENCE [LARGE SCALE GENOMIC DNA]</scope>
    <source>
        <strain evidence="2">SpSt-853</strain>
    </source>
</reference>
<keyword evidence="2" id="KW-0378">Hydrolase</keyword>
<feature type="domain" description="Metallo-beta-lactamase" evidence="1">
    <location>
        <begin position="18"/>
        <end position="196"/>
    </location>
</feature>
<dbReference type="CDD" id="cd16272">
    <property type="entry name" value="RNaseZ_MBL-fold"/>
    <property type="match status" value="1"/>
</dbReference>
<dbReference type="PANTHER" id="PTHR46018:SF2">
    <property type="entry name" value="ZINC PHOSPHODIESTERASE ELAC PROTEIN 1"/>
    <property type="match status" value="1"/>
</dbReference>